<keyword evidence="3 5" id="KW-0067">ATP-binding</keyword>
<dbReference type="PROSITE" id="PS00211">
    <property type="entry name" value="ABC_TRANSPORTER_1"/>
    <property type="match status" value="1"/>
</dbReference>
<evidence type="ECO:0000256" key="3">
    <source>
        <dbReference type="ARBA" id="ARBA00022840"/>
    </source>
</evidence>
<dbReference type="Proteomes" id="UP000238825">
    <property type="component" value="Chromosome"/>
</dbReference>
<dbReference type="Gene3D" id="3.40.50.300">
    <property type="entry name" value="P-loop containing nucleotide triphosphate hydrolases"/>
    <property type="match status" value="1"/>
</dbReference>
<keyword evidence="1" id="KW-0813">Transport</keyword>
<accession>A0A2S0JWJ1</accession>
<name>A0A2S0JWJ1_LYSSH</name>
<dbReference type="InterPro" id="IPR027417">
    <property type="entry name" value="P-loop_NTPase"/>
</dbReference>
<protein>
    <submittedName>
        <fullName evidence="5">ABC transporter ATP-binding protein</fullName>
    </submittedName>
</protein>
<sequence length="247" mass="27529">MFVGSFTACLYCKETKEGGEAVVLLEANHLSNVYKNNRGLKDVSFTVQKGRILALAGGNGAGKSTLIRLLTGQEKPMSGELKWQESQAIRYMPDDVDFPSMLTAAEVLQLLSSLKRIAKKEQEQVLKRVGLWDVRKQRVQQFSKGMRQRLNLAQSLLGAGSLLILDEPTNGLDPFWIAELKKMMLEQKDMGNTVIFSTHLLGFVEEVADDVLVLHEGNILLSGDLNAILRNENVSTLESLWLKKLNL</sequence>
<dbReference type="AlphaFoldDB" id="A0A2S0JWJ1"/>
<evidence type="ECO:0000256" key="1">
    <source>
        <dbReference type="ARBA" id="ARBA00022448"/>
    </source>
</evidence>
<dbReference type="InterPro" id="IPR003439">
    <property type="entry name" value="ABC_transporter-like_ATP-bd"/>
</dbReference>
<evidence type="ECO:0000313" key="6">
    <source>
        <dbReference type="Proteomes" id="UP000238825"/>
    </source>
</evidence>
<reference evidence="5 6" key="1">
    <citation type="submission" date="2017-03" db="EMBL/GenBank/DDBJ databases">
        <title>The whole genome sequencing and assembly of Lysinibacillus sphaericus DSM 28T strain.</title>
        <authorList>
            <person name="Lee Y.-J."/>
            <person name="Yi H."/>
            <person name="Bahn Y.-S."/>
            <person name="Kim J.F."/>
            <person name="Lee D.-W."/>
        </authorList>
    </citation>
    <scope>NUCLEOTIDE SEQUENCE [LARGE SCALE GENOMIC DNA]</scope>
    <source>
        <strain evidence="5 6">DSM 28</strain>
    </source>
</reference>
<dbReference type="GO" id="GO:0005524">
    <property type="term" value="F:ATP binding"/>
    <property type="evidence" value="ECO:0007669"/>
    <property type="project" value="UniProtKB-KW"/>
</dbReference>
<dbReference type="PANTHER" id="PTHR42939">
    <property type="entry name" value="ABC TRANSPORTER ATP-BINDING PROTEIN ALBC-RELATED"/>
    <property type="match status" value="1"/>
</dbReference>
<dbReference type="SUPFAM" id="SSF52540">
    <property type="entry name" value="P-loop containing nucleoside triphosphate hydrolases"/>
    <property type="match status" value="1"/>
</dbReference>
<dbReference type="InterPro" id="IPR003593">
    <property type="entry name" value="AAA+_ATPase"/>
</dbReference>
<evidence type="ECO:0000313" key="5">
    <source>
        <dbReference type="EMBL" id="AVK95324.1"/>
    </source>
</evidence>
<dbReference type="EMBL" id="CP019980">
    <property type="protein sequence ID" value="AVK95324.1"/>
    <property type="molecule type" value="Genomic_DNA"/>
</dbReference>
<dbReference type="SMART" id="SM00382">
    <property type="entry name" value="AAA"/>
    <property type="match status" value="1"/>
</dbReference>
<evidence type="ECO:0000256" key="2">
    <source>
        <dbReference type="ARBA" id="ARBA00022741"/>
    </source>
</evidence>
<evidence type="ECO:0000259" key="4">
    <source>
        <dbReference type="PROSITE" id="PS50893"/>
    </source>
</evidence>
<dbReference type="PANTHER" id="PTHR42939:SF1">
    <property type="entry name" value="ABC TRANSPORTER ATP-BINDING PROTEIN ALBC-RELATED"/>
    <property type="match status" value="1"/>
</dbReference>
<dbReference type="GO" id="GO:0016887">
    <property type="term" value="F:ATP hydrolysis activity"/>
    <property type="evidence" value="ECO:0007669"/>
    <property type="project" value="InterPro"/>
</dbReference>
<dbReference type="PROSITE" id="PS50893">
    <property type="entry name" value="ABC_TRANSPORTER_2"/>
    <property type="match status" value="1"/>
</dbReference>
<dbReference type="Pfam" id="PF00005">
    <property type="entry name" value="ABC_tran"/>
    <property type="match status" value="1"/>
</dbReference>
<keyword evidence="2" id="KW-0547">Nucleotide-binding</keyword>
<proteinExistence type="predicted"/>
<gene>
    <name evidence="5" type="ORF">LS41612_03020</name>
</gene>
<organism evidence="5 6">
    <name type="scientific">Lysinibacillus sphaericus</name>
    <name type="common">Bacillus sphaericus</name>
    <dbReference type="NCBI Taxonomy" id="1421"/>
    <lineage>
        <taxon>Bacteria</taxon>
        <taxon>Bacillati</taxon>
        <taxon>Bacillota</taxon>
        <taxon>Bacilli</taxon>
        <taxon>Bacillales</taxon>
        <taxon>Bacillaceae</taxon>
        <taxon>Lysinibacillus</taxon>
    </lineage>
</organism>
<feature type="domain" description="ABC transporter" evidence="4">
    <location>
        <begin position="25"/>
        <end position="241"/>
    </location>
</feature>
<dbReference type="InterPro" id="IPR017871">
    <property type="entry name" value="ABC_transporter-like_CS"/>
</dbReference>
<dbReference type="InterPro" id="IPR051782">
    <property type="entry name" value="ABC_Transporter_VariousFunc"/>
</dbReference>